<dbReference type="AlphaFoldDB" id="A0A367J103"/>
<dbReference type="PANTHER" id="PTHR13082:SF0">
    <property type="entry name" value="HISTONE DEACETYLASE COMPLEX SUBUNIT SAP18"/>
    <property type="match status" value="1"/>
</dbReference>
<reference evidence="3 4" key="1">
    <citation type="journal article" date="2018" name="G3 (Bethesda)">
        <title>Phylogenetic and Phylogenomic Definition of Rhizopus Species.</title>
        <authorList>
            <person name="Gryganskyi A.P."/>
            <person name="Golan J."/>
            <person name="Dolatabadi S."/>
            <person name="Mondo S."/>
            <person name="Robb S."/>
            <person name="Idnurm A."/>
            <person name="Muszewska A."/>
            <person name="Steczkiewicz K."/>
            <person name="Masonjones S."/>
            <person name="Liao H.L."/>
            <person name="Gajdeczka M.T."/>
            <person name="Anike F."/>
            <person name="Vuek A."/>
            <person name="Anishchenko I.M."/>
            <person name="Voigt K."/>
            <person name="de Hoog G.S."/>
            <person name="Smith M.E."/>
            <person name="Heitman J."/>
            <person name="Vilgalys R."/>
            <person name="Stajich J.E."/>
        </authorList>
    </citation>
    <scope>NUCLEOTIDE SEQUENCE [LARGE SCALE GENOMIC DNA]</scope>
    <source>
        <strain evidence="3 4">CBS 357.93</strain>
    </source>
</reference>
<dbReference type="OrthoDB" id="440566at2759"/>
<feature type="compositionally biased region" description="Basic and acidic residues" evidence="2">
    <location>
        <begin position="130"/>
        <end position="140"/>
    </location>
</feature>
<comment type="similarity">
    <text evidence="1">Belongs to the SAP18 family.</text>
</comment>
<evidence type="ECO:0000313" key="3">
    <source>
        <dbReference type="EMBL" id="RCH83590.1"/>
    </source>
</evidence>
<gene>
    <name evidence="3" type="ORF">CU097_006525</name>
</gene>
<dbReference type="PANTHER" id="PTHR13082">
    <property type="entry name" value="SAP18"/>
    <property type="match status" value="1"/>
</dbReference>
<keyword evidence="4" id="KW-1185">Reference proteome</keyword>
<dbReference type="InterPro" id="IPR042534">
    <property type="entry name" value="SAP18_sf"/>
</dbReference>
<comment type="caution">
    <text evidence="3">The sequence shown here is derived from an EMBL/GenBank/DDBJ whole genome shotgun (WGS) entry which is preliminary data.</text>
</comment>
<evidence type="ECO:0000313" key="4">
    <source>
        <dbReference type="Proteomes" id="UP000252139"/>
    </source>
</evidence>
<evidence type="ECO:0000256" key="1">
    <source>
        <dbReference type="ARBA" id="ARBA00009143"/>
    </source>
</evidence>
<dbReference type="Gene3D" id="3.10.20.550">
    <property type="entry name" value="ASAP complex, SAP18 subunit"/>
    <property type="match status" value="1"/>
</dbReference>
<sequence length="174" mass="20144">MSNVDREKVCPFLLRIFTRKGAHNQLSAYTVNEVPQDELAIYTWKNATLEEIAQLIEQVVPDARDPDARISFRLVYLDQHRGKYFARDIGRVVSAKPTKEQKKTLEECKFVIGDYLDVAVFIGPPPSVMRDQRSRGRDFGRFSSGRPPRRSFDRGYSNNNNNNSRFGGRPRRDY</sequence>
<feature type="compositionally biased region" description="Low complexity" evidence="2">
    <location>
        <begin position="154"/>
        <end position="163"/>
    </location>
</feature>
<organism evidence="3 4">
    <name type="scientific">Rhizopus azygosporus</name>
    <name type="common">Rhizopus microsporus var. azygosporus</name>
    <dbReference type="NCBI Taxonomy" id="86630"/>
    <lineage>
        <taxon>Eukaryota</taxon>
        <taxon>Fungi</taxon>
        <taxon>Fungi incertae sedis</taxon>
        <taxon>Mucoromycota</taxon>
        <taxon>Mucoromycotina</taxon>
        <taxon>Mucoromycetes</taxon>
        <taxon>Mucorales</taxon>
        <taxon>Mucorineae</taxon>
        <taxon>Rhizopodaceae</taxon>
        <taxon>Rhizopus</taxon>
    </lineage>
</organism>
<dbReference type="InterPro" id="IPR010516">
    <property type="entry name" value="SAP18"/>
</dbReference>
<evidence type="ECO:0000256" key="2">
    <source>
        <dbReference type="SAM" id="MobiDB-lite"/>
    </source>
</evidence>
<dbReference type="EMBL" id="PJQL01002614">
    <property type="protein sequence ID" value="RCH83590.1"/>
    <property type="molecule type" value="Genomic_DNA"/>
</dbReference>
<feature type="region of interest" description="Disordered" evidence="2">
    <location>
        <begin position="127"/>
        <end position="174"/>
    </location>
</feature>
<dbReference type="Pfam" id="PF06487">
    <property type="entry name" value="SAP18"/>
    <property type="match status" value="1"/>
</dbReference>
<evidence type="ECO:0008006" key="5">
    <source>
        <dbReference type="Google" id="ProtNLM"/>
    </source>
</evidence>
<dbReference type="Proteomes" id="UP000252139">
    <property type="component" value="Unassembled WGS sequence"/>
</dbReference>
<dbReference type="STRING" id="86630.A0A367J103"/>
<proteinExistence type="inferred from homology"/>
<protein>
    <recommendedName>
        <fullName evidence="5">Histone deacetylase complex subunit sap18</fullName>
    </recommendedName>
</protein>
<accession>A0A367J103</accession>
<name>A0A367J103_RHIAZ</name>
<dbReference type="GO" id="GO:0005634">
    <property type="term" value="C:nucleus"/>
    <property type="evidence" value="ECO:0007669"/>
    <property type="project" value="TreeGrafter"/>
</dbReference>